<dbReference type="GO" id="GO:0010608">
    <property type="term" value="P:post-transcriptional regulation of gene expression"/>
    <property type="evidence" value="ECO:0007669"/>
    <property type="project" value="InterPro"/>
</dbReference>
<organism evidence="7 8">
    <name type="scientific">Onishia taeanensis</name>
    <dbReference type="NCBI Taxonomy" id="284577"/>
    <lineage>
        <taxon>Bacteria</taxon>
        <taxon>Pseudomonadati</taxon>
        <taxon>Pseudomonadota</taxon>
        <taxon>Gammaproteobacteria</taxon>
        <taxon>Oceanospirillales</taxon>
        <taxon>Halomonadaceae</taxon>
        <taxon>Onishia</taxon>
    </lineage>
</organism>
<dbReference type="GO" id="GO:0034057">
    <property type="term" value="F:RNA strand-exchange activity"/>
    <property type="evidence" value="ECO:0007669"/>
    <property type="project" value="InterPro"/>
</dbReference>
<dbReference type="OrthoDB" id="8421419at2"/>
<keyword evidence="4" id="KW-0175">Coiled coil</keyword>
<reference evidence="7 8" key="1">
    <citation type="submission" date="2018-06" db="EMBL/GenBank/DDBJ databases">
        <title>Comparative analysis of microorganisms from saline springs in Andes Mountain Range, Colombia.</title>
        <authorList>
            <person name="Rubin E."/>
        </authorList>
    </citation>
    <scope>NUCLEOTIDE SEQUENCE [LARGE SCALE GENOMIC DNA]</scope>
    <source>
        <strain evidence="7 8">USBA-857</strain>
    </source>
</reference>
<name>A0A328XSN9_9GAMM</name>
<keyword evidence="1" id="KW-0963">Cytoplasm</keyword>
<dbReference type="SMART" id="SM00945">
    <property type="entry name" value="ProQ"/>
    <property type="match status" value="1"/>
</dbReference>
<evidence type="ECO:0000256" key="4">
    <source>
        <dbReference type="SAM" id="Coils"/>
    </source>
</evidence>
<feature type="domain" description="ProQ/FinO" evidence="6">
    <location>
        <begin position="200"/>
        <end position="309"/>
    </location>
</feature>
<dbReference type="InterPro" id="IPR023529">
    <property type="entry name" value="ProQ"/>
</dbReference>
<feature type="compositionally biased region" description="Polar residues" evidence="5">
    <location>
        <begin position="373"/>
        <end position="387"/>
    </location>
</feature>
<dbReference type="Pfam" id="PF04352">
    <property type="entry name" value="ProQ"/>
    <property type="match status" value="1"/>
</dbReference>
<evidence type="ECO:0000256" key="5">
    <source>
        <dbReference type="SAM" id="MobiDB-lite"/>
    </source>
</evidence>
<proteinExistence type="predicted"/>
<dbReference type="GO" id="GO:0033592">
    <property type="term" value="F:RNA strand annealing activity"/>
    <property type="evidence" value="ECO:0007669"/>
    <property type="project" value="InterPro"/>
</dbReference>
<gene>
    <name evidence="7" type="ORF">BCL93_104199</name>
</gene>
<feature type="region of interest" description="Disordered" evidence="5">
    <location>
        <begin position="118"/>
        <end position="202"/>
    </location>
</feature>
<dbReference type="InterPro" id="IPR016103">
    <property type="entry name" value="ProQ/FinO"/>
</dbReference>
<dbReference type="InterPro" id="IPR036442">
    <property type="entry name" value="ProQ/FinO_sf"/>
</dbReference>
<dbReference type="EMBL" id="QLSX01000004">
    <property type="protein sequence ID" value="RAR62221.1"/>
    <property type="molecule type" value="Genomic_DNA"/>
</dbReference>
<dbReference type="Proteomes" id="UP000249700">
    <property type="component" value="Unassembled WGS sequence"/>
</dbReference>
<dbReference type="AlphaFoldDB" id="A0A328XSN9"/>
<sequence>MEGHALNNERTATLLATLEACATAQANELASARGRVAALREQNRRLEARNRELEDYSHELERQAHELEQQHHELALKHQALEAKCRELEEKFARAPHTADGHAHPRSQGLAALLSHRVRPAPQGPPSQEAAFQEPSFQEEAPSPVFHATPGLAASSGGAPDVSDTFPSKQEPAAEEVDAADQVGDAQADDGSAQTSLPIGEAPSPQALLSQWYRRYPDAFFKGHTRPLKVGIHEDLLAREPWPEKLVRRALACYVHLPRYLKAVREGAERAGLDGEAAGPVSEGEARYARKKLEELRAQQQAERSGQAMSSEGKPRVDKKGADNKRADKNGANKQGGGKKRQPPGRQQGSTGLGSAPGGDAASRQGAPRQEVTAASSETAVAGSSSEAPAERLERKLGALLAKHSSR</sequence>
<evidence type="ECO:0000256" key="3">
    <source>
        <dbReference type="ARBA" id="ARBA00023186"/>
    </source>
</evidence>
<evidence type="ECO:0000256" key="1">
    <source>
        <dbReference type="ARBA" id="ARBA00022490"/>
    </source>
</evidence>
<dbReference type="GO" id="GO:0005829">
    <property type="term" value="C:cytosol"/>
    <property type="evidence" value="ECO:0007669"/>
    <property type="project" value="TreeGrafter"/>
</dbReference>
<dbReference type="PANTHER" id="PTHR38106">
    <property type="entry name" value="RNA CHAPERONE PROQ"/>
    <property type="match status" value="1"/>
</dbReference>
<dbReference type="Gene3D" id="1.10.1710.10">
    <property type="entry name" value="ProQ/FinO domain"/>
    <property type="match status" value="1"/>
</dbReference>
<feature type="coiled-coil region" evidence="4">
    <location>
        <begin position="29"/>
        <end position="91"/>
    </location>
</feature>
<protein>
    <submittedName>
        <fullName evidence="7">ProQ/FINO family protein</fullName>
    </submittedName>
</protein>
<evidence type="ECO:0000259" key="6">
    <source>
        <dbReference type="SMART" id="SM00945"/>
    </source>
</evidence>
<feature type="compositionally biased region" description="Basic and acidic residues" evidence="5">
    <location>
        <begin position="313"/>
        <end position="331"/>
    </location>
</feature>
<feature type="compositionally biased region" description="Low complexity" evidence="5">
    <location>
        <begin position="180"/>
        <end position="191"/>
    </location>
</feature>
<evidence type="ECO:0000313" key="7">
    <source>
        <dbReference type="EMBL" id="RAR62221.1"/>
    </source>
</evidence>
<dbReference type="PANTHER" id="PTHR38106:SF1">
    <property type="entry name" value="RNA CHAPERONE PROQ"/>
    <property type="match status" value="1"/>
</dbReference>
<accession>A0A328XSN9</accession>
<evidence type="ECO:0000256" key="2">
    <source>
        <dbReference type="ARBA" id="ARBA00022884"/>
    </source>
</evidence>
<dbReference type="SUPFAM" id="SSF48657">
    <property type="entry name" value="FinO-like"/>
    <property type="match status" value="1"/>
</dbReference>
<feature type="region of interest" description="Disordered" evidence="5">
    <location>
        <begin position="294"/>
        <end position="407"/>
    </location>
</feature>
<feature type="compositionally biased region" description="Polar residues" evidence="5">
    <location>
        <begin position="298"/>
        <end position="310"/>
    </location>
</feature>
<comment type="caution">
    <text evidence="7">The sequence shown here is derived from an EMBL/GenBank/DDBJ whole genome shotgun (WGS) entry which is preliminary data.</text>
</comment>
<keyword evidence="3" id="KW-0143">Chaperone</keyword>
<keyword evidence="2" id="KW-0694">RNA-binding</keyword>
<evidence type="ECO:0000313" key="8">
    <source>
        <dbReference type="Proteomes" id="UP000249700"/>
    </source>
</evidence>